<gene>
    <name evidence="2" type="ORF">UFOPK3522_00263</name>
</gene>
<dbReference type="AlphaFoldDB" id="A0A6J5Z956"/>
<sequence>MFVSVAAVLLGALIVYAGWKNLSVWSLLKGDNTTPKPIVQGGGSGTATVRNPSPLANG</sequence>
<reference evidence="2" key="1">
    <citation type="submission" date="2020-05" db="EMBL/GenBank/DDBJ databases">
        <authorList>
            <person name="Chiriac C."/>
            <person name="Salcher M."/>
            <person name="Ghai R."/>
            <person name="Kavagutti S V."/>
        </authorList>
    </citation>
    <scope>NUCLEOTIDE SEQUENCE</scope>
</reference>
<proteinExistence type="predicted"/>
<accession>A0A6J5Z956</accession>
<organism evidence="2">
    <name type="scientific">freshwater metagenome</name>
    <dbReference type="NCBI Taxonomy" id="449393"/>
    <lineage>
        <taxon>unclassified sequences</taxon>
        <taxon>metagenomes</taxon>
        <taxon>ecological metagenomes</taxon>
    </lineage>
</organism>
<evidence type="ECO:0000313" key="2">
    <source>
        <dbReference type="EMBL" id="CAB4336990.1"/>
    </source>
</evidence>
<feature type="compositionally biased region" description="Polar residues" evidence="1">
    <location>
        <begin position="46"/>
        <end position="58"/>
    </location>
</feature>
<name>A0A6J5Z956_9ZZZZ</name>
<protein>
    <submittedName>
        <fullName evidence="2">Unannotated protein</fullName>
    </submittedName>
</protein>
<dbReference type="EMBL" id="CAESAO010000011">
    <property type="protein sequence ID" value="CAB4336990.1"/>
    <property type="molecule type" value="Genomic_DNA"/>
</dbReference>
<evidence type="ECO:0000256" key="1">
    <source>
        <dbReference type="SAM" id="MobiDB-lite"/>
    </source>
</evidence>
<feature type="region of interest" description="Disordered" evidence="1">
    <location>
        <begin position="36"/>
        <end position="58"/>
    </location>
</feature>